<keyword evidence="2" id="KW-0472">Membrane</keyword>
<keyword evidence="2" id="KW-1133">Transmembrane helix</keyword>
<proteinExistence type="predicted"/>
<sequence length="198" mass="22256">MKKDGIKKTNPFLAFLLVVVVPVIVTTILVIIILSVAGVNVIDWTKDKASNIPGISKLVTTEEQKQDKVALERANSRIEEQNGKITELEAEISSLEDTIEQLNDELLRNENERESMENINETSTNTEQEDEATDYIKEMSASFKKMKKKQAALIFAELEEEIALAIMYELPNDVRGGIIESMEPNKAADLTAKFINRE</sequence>
<name>A0AB39HUD6_9BACI</name>
<dbReference type="AlphaFoldDB" id="A0AB39HUD6"/>
<evidence type="ECO:0000256" key="2">
    <source>
        <dbReference type="SAM" id="Phobius"/>
    </source>
</evidence>
<feature type="transmembrane region" description="Helical" evidence="2">
    <location>
        <begin position="12"/>
        <end position="37"/>
    </location>
</feature>
<organism evidence="3">
    <name type="scientific">Ornithinibacillus sp. 4-3</name>
    <dbReference type="NCBI Taxonomy" id="3231488"/>
    <lineage>
        <taxon>Bacteria</taxon>
        <taxon>Bacillati</taxon>
        <taxon>Bacillota</taxon>
        <taxon>Bacilli</taxon>
        <taxon>Bacillales</taxon>
        <taxon>Bacillaceae</taxon>
        <taxon>Ornithinibacillus</taxon>
    </lineage>
</organism>
<evidence type="ECO:0000256" key="1">
    <source>
        <dbReference type="SAM" id="Coils"/>
    </source>
</evidence>
<gene>
    <name evidence="3" type="ORF">AB4Y30_07275</name>
</gene>
<keyword evidence="2" id="KW-0812">Transmembrane</keyword>
<reference evidence="3" key="1">
    <citation type="submission" date="2024-07" db="EMBL/GenBank/DDBJ databases">
        <title>Halotolerant mesophilic bacterium Ornithinibacillus sp. 4-3, sp. nov., isolated from soil.</title>
        <authorList>
            <person name="Sidarenka A.V."/>
            <person name="Guliayeva D.E."/>
            <person name="Leanovich S.I."/>
            <person name="Hileuskaya K.S."/>
            <person name="Akhremchuk A.E."/>
            <person name="Sikolenko M.A."/>
            <person name="Valentovich L.N."/>
        </authorList>
    </citation>
    <scope>NUCLEOTIDE SEQUENCE</scope>
    <source>
        <strain evidence="3">4-3</strain>
    </source>
</reference>
<dbReference type="RefSeq" id="WP_368654817.1">
    <property type="nucleotide sequence ID" value="NZ_CP162599.1"/>
</dbReference>
<dbReference type="SUPFAM" id="SSF158791">
    <property type="entry name" value="MgtE N-terminal domain-like"/>
    <property type="match status" value="1"/>
</dbReference>
<feature type="coiled-coil region" evidence="1">
    <location>
        <begin position="61"/>
        <end position="129"/>
    </location>
</feature>
<keyword evidence="1" id="KW-0175">Coiled coil</keyword>
<protein>
    <submittedName>
        <fullName evidence="3">MotE family protein</fullName>
    </submittedName>
</protein>
<evidence type="ECO:0000313" key="3">
    <source>
        <dbReference type="EMBL" id="XDK34140.1"/>
    </source>
</evidence>
<dbReference type="EMBL" id="CP162599">
    <property type="protein sequence ID" value="XDK34140.1"/>
    <property type="molecule type" value="Genomic_DNA"/>
</dbReference>
<accession>A0AB39HUD6</accession>